<protein>
    <recommendedName>
        <fullName evidence="1">Integrase catalytic domain-containing protein</fullName>
    </recommendedName>
</protein>
<dbReference type="InterPro" id="IPR040676">
    <property type="entry name" value="DUF5641"/>
</dbReference>
<dbReference type="GO" id="GO:0003676">
    <property type="term" value="F:nucleic acid binding"/>
    <property type="evidence" value="ECO:0007669"/>
    <property type="project" value="InterPro"/>
</dbReference>
<keyword evidence="3" id="KW-1185">Reference proteome</keyword>
<dbReference type="Proteomes" id="UP000499080">
    <property type="component" value="Unassembled WGS sequence"/>
</dbReference>
<dbReference type="SUPFAM" id="SSF53098">
    <property type="entry name" value="Ribonuclease H-like"/>
    <property type="match status" value="1"/>
</dbReference>
<dbReference type="InterPro" id="IPR012337">
    <property type="entry name" value="RNaseH-like_sf"/>
</dbReference>
<dbReference type="PROSITE" id="PS50994">
    <property type="entry name" value="INTEGRASE"/>
    <property type="match status" value="1"/>
</dbReference>
<dbReference type="Pfam" id="PF18701">
    <property type="entry name" value="DUF5641"/>
    <property type="match status" value="1"/>
</dbReference>
<evidence type="ECO:0000313" key="3">
    <source>
        <dbReference type="Proteomes" id="UP000499080"/>
    </source>
</evidence>
<dbReference type="PANTHER" id="PTHR47331">
    <property type="entry name" value="PHD-TYPE DOMAIN-CONTAINING PROTEIN"/>
    <property type="match status" value="1"/>
</dbReference>
<dbReference type="OrthoDB" id="7788547at2759"/>
<feature type="domain" description="Integrase catalytic" evidence="1">
    <location>
        <begin position="10"/>
        <end position="199"/>
    </location>
</feature>
<accession>A0A4Y1ZU72</accession>
<dbReference type="Gene3D" id="3.30.420.10">
    <property type="entry name" value="Ribonuclease H-like superfamily/Ribonuclease H"/>
    <property type="match status" value="1"/>
</dbReference>
<organism evidence="2 3">
    <name type="scientific">Araneus ventricosus</name>
    <name type="common">Orbweaver spider</name>
    <name type="synonym">Epeira ventricosa</name>
    <dbReference type="NCBI Taxonomy" id="182803"/>
    <lineage>
        <taxon>Eukaryota</taxon>
        <taxon>Metazoa</taxon>
        <taxon>Ecdysozoa</taxon>
        <taxon>Arthropoda</taxon>
        <taxon>Chelicerata</taxon>
        <taxon>Arachnida</taxon>
        <taxon>Araneae</taxon>
        <taxon>Araneomorphae</taxon>
        <taxon>Entelegynae</taxon>
        <taxon>Araneoidea</taxon>
        <taxon>Araneidae</taxon>
        <taxon>Araneus</taxon>
    </lineage>
</organism>
<dbReference type="AlphaFoldDB" id="A0A4Y1ZU72"/>
<dbReference type="EMBL" id="BGPR01153293">
    <property type="protein sequence ID" value="GBL67123.1"/>
    <property type="molecule type" value="Genomic_DNA"/>
</dbReference>
<dbReference type="GO" id="GO:0015074">
    <property type="term" value="P:DNA integration"/>
    <property type="evidence" value="ECO:0007669"/>
    <property type="project" value="InterPro"/>
</dbReference>
<dbReference type="InterPro" id="IPR036397">
    <property type="entry name" value="RNaseH_sf"/>
</dbReference>
<name>A0A4Y1ZU72_ARAVE</name>
<evidence type="ECO:0000259" key="1">
    <source>
        <dbReference type="PROSITE" id="PS50994"/>
    </source>
</evidence>
<comment type="caution">
    <text evidence="2">The sequence shown here is derived from an EMBL/GenBank/DDBJ whole genome shotgun (WGS) entry which is preliminary data.</text>
</comment>
<sequence length="271" mass="31160">MGNPPSERVNVSAPFSNTGVDFAGPFLIKYKGQRKGTLHKVYVEIFVCMSIKAVHIEMVTDLTSEAFISALKRFFARRSKCSTLFSDSATNFVDAQAELNKLHNFINNPDNNSSNFWPIKWKFISPVSPNFGGLWEAGVKSFKHHFRRTIGTTNLTYEEFNTVIVEIEGILNSRPITEISFDINDLVTLTPGHFLIGRPINTVAEPELINVSDIRISRWQRVEKLTQHIWKRWSSDYLNHFQQRQKWQFVKNNVKPGVMVILKEDNLPKCK</sequence>
<reference evidence="2 3" key="1">
    <citation type="journal article" date="2019" name="Sci. Rep.">
        <title>Orb-weaving spider Araneus ventricosus genome elucidates the spidroin gene catalogue.</title>
        <authorList>
            <person name="Kono N."/>
            <person name="Nakamura H."/>
            <person name="Ohtoshi R."/>
            <person name="Moran D.A.P."/>
            <person name="Shinohara A."/>
            <person name="Yoshida Y."/>
            <person name="Fujiwara M."/>
            <person name="Mori M."/>
            <person name="Tomita M."/>
            <person name="Arakawa K."/>
        </authorList>
    </citation>
    <scope>NUCLEOTIDE SEQUENCE [LARGE SCALE GENOMIC DNA]</scope>
</reference>
<proteinExistence type="predicted"/>
<dbReference type="InterPro" id="IPR001584">
    <property type="entry name" value="Integrase_cat-core"/>
</dbReference>
<evidence type="ECO:0000313" key="2">
    <source>
        <dbReference type="EMBL" id="GBL67123.1"/>
    </source>
</evidence>
<gene>
    <name evidence="2" type="ORF">AVEN_22359_1</name>
</gene>